<dbReference type="InterPro" id="IPR019152">
    <property type="entry name" value="DUF2046"/>
</dbReference>
<reference evidence="3" key="1">
    <citation type="journal article" date="2020" name="Fungal Divers.">
        <title>Resolving the Mortierellaceae phylogeny through synthesis of multi-gene phylogenetics and phylogenomics.</title>
        <authorList>
            <person name="Vandepol N."/>
            <person name="Liber J."/>
            <person name="Desiro A."/>
            <person name="Na H."/>
            <person name="Kennedy M."/>
            <person name="Barry K."/>
            <person name="Grigoriev I.V."/>
            <person name="Miller A.N."/>
            <person name="O'Donnell K."/>
            <person name="Stajich J.E."/>
            <person name="Bonito G."/>
        </authorList>
    </citation>
    <scope>NUCLEOTIDE SEQUENCE</scope>
    <source>
        <strain evidence="3">BC1065</strain>
    </source>
</reference>
<feature type="coiled-coil region" evidence="1">
    <location>
        <begin position="116"/>
        <end position="185"/>
    </location>
</feature>
<feature type="compositionally biased region" description="Polar residues" evidence="2">
    <location>
        <begin position="536"/>
        <end position="548"/>
    </location>
</feature>
<gene>
    <name evidence="3" type="ORF">DFQ27_006681</name>
</gene>
<feature type="coiled-coil region" evidence="1">
    <location>
        <begin position="209"/>
        <end position="258"/>
    </location>
</feature>
<feature type="compositionally biased region" description="Low complexity" evidence="2">
    <location>
        <begin position="396"/>
        <end position="408"/>
    </location>
</feature>
<feature type="compositionally biased region" description="Low complexity" evidence="2">
    <location>
        <begin position="645"/>
        <end position="699"/>
    </location>
</feature>
<organism evidence="3 4">
    <name type="scientific">Actinomortierella ambigua</name>
    <dbReference type="NCBI Taxonomy" id="1343610"/>
    <lineage>
        <taxon>Eukaryota</taxon>
        <taxon>Fungi</taxon>
        <taxon>Fungi incertae sedis</taxon>
        <taxon>Mucoromycota</taxon>
        <taxon>Mortierellomycotina</taxon>
        <taxon>Mortierellomycetes</taxon>
        <taxon>Mortierellales</taxon>
        <taxon>Mortierellaceae</taxon>
        <taxon>Actinomortierella</taxon>
    </lineage>
</organism>
<feature type="region of interest" description="Disordered" evidence="2">
    <location>
        <begin position="391"/>
        <end position="420"/>
    </location>
</feature>
<dbReference type="PANTHER" id="PTHR15276">
    <property type="entry name" value="H4 D10S170 PROTEIN-RELATED"/>
    <property type="match status" value="1"/>
</dbReference>
<keyword evidence="1" id="KW-0175">Coiled coil</keyword>
<feature type="region of interest" description="Disordered" evidence="2">
    <location>
        <begin position="280"/>
        <end position="327"/>
    </location>
</feature>
<feature type="compositionally biased region" description="Low complexity" evidence="2">
    <location>
        <begin position="74"/>
        <end position="101"/>
    </location>
</feature>
<evidence type="ECO:0000313" key="4">
    <source>
        <dbReference type="Proteomes" id="UP000807716"/>
    </source>
</evidence>
<feature type="compositionally biased region" description="Basic residues" evidence="2">
    <location>
        <begin position="609"/>
        <end position="623"/>
    </location>
</feature>
<dbReference type="Proteomes" id="UP000807716">
    <property type="component" value="Unassembled WGS sequence"/>
</dbReference>
<feature type="compositionally biased region" description="Low complexity" evidence="2">
    <location>
        <begin position="311"/>
        <end position="326"/>
    </location>
</feature>
<name>A0A9P6QJ50_9FUNG</name>
<dbReference type="PANTHER" id="PTHR15276:SF0">
    <property type="entry name" value="COILED-COIL DOMAIN-CONTAINING PROTEIN 6"/>
    <property type="match status" value="1"/>
</dbReference>
<dbReference type="Pfam" id="PF09755">
    <property type="entry name" value="DUF2046"/>
    <property type="match status" value="1"/>
</dbReference>
<feature type="compositionally biased region" description="Polar residues" evidence="2">
    <location>
        <begin position="1"/>
        <end position="12"/>
    </location>
</feature>
<feature type="compositionally biased region" description="Gly residues" evidence="2">
    <location>
        <begin position="504"/>
        <end position="515"/>
    </location>
</feature>
<feature type="region of interest" description="Disordered" evidence="2">
    <location>
        <begin position="1"/>
        <end position="101"/>
    </location>
</feature>
<keyword evidence="4" id="KW-1185">Reference proteome</keyword>
<feature type="compositionally biased region" description="Polar residues" evidence="2">
    <location>
        <begin position="579"/>
        <end position="589"/>
    </location>
</feature>
<evidence type="ECO:0000256" key="1">
    <source>
        <dbReference type="SAM" id="Coils"/>
    </source>
</evidence>
<feature type="region of interest" description="Disordered" evidence="2">
    <location>
        <begin position="434"/>
        <end position="734"/>
    </location>
</feature>
<feature type="compositionally biased region" description="Polar residues" evidence="2">
    <location>
        <begin position="705"/>
        <end position="715"/>
    </location>
</feature>
<proteinExistence type="predicted"/>
<dbReference type="AlphaFoldDB" id="A0A9P6QJ50"/>
<dbReference type="OrthoDB" id="78858at2759"/>
<feature type="compositionally biased region" description="Low complexity" evidence="2">
    <location>
        <begin position="434"/>
        <end position="456"/>
    </location>
</feature>
<protein>
    <submittedName>
        <fullName evidence="3">Uncharacterized protein</fullName>
    </submittedName>
</protein>
<feature type="compositionally biased region" description="Low complexity" evidence="2">
    <location>
        <begin position="549"/>
        <end position="571"/>
    </location>
</feature>
<evidence type="ECO:0000313" key="3">
    <source>
        <dbReference type="EMBL" id="KAG0268453.1"/>
    </source>
</evidence>
<feature type="compositionally biased region" description="Low complexity" evidence="2">
    <location>
        <begin position="624"/>
        <end position="638"/>
    </location>
</feature>
<sequence>MFTFRQSESGQQLKDAPTTAATTTTIVEPTVSSGPKPDDKPLSKTEQLQEIENTEKDMTSSLQKQLEHARETSARLNNASNGGGNSNTSNKANNNNSNNASTSASAAAAAVVSLSAAESTNDVSELRRALQEANERIKQQKTQIKKLQHEVDVERGHATILRHDNQVLRQKNVNLHAVAEQEEENISNRLLKRISGLKKEKGELMLQVEQEEEYLTQTLQKKLQQLQKEKIDMENALEQEQEYIVNRLQKQLEALRLEQSGGASAASSWHDKDFGLIGSSPINIAGGGRPHSMTFPNPSPTPSPTQKKWIPGHSPSSSSDHGPSHPMFDMVRAELVATKSTLNELEREYMVKFRQCNRLKSEVLALRQELGLPVGSDLTMEESLPTILSSSIRGVSSNTPSRRNSRNSVTGLPRGGGGSISGVAGAGGLFSSSSSSYGVVPATPSNTPANPAPISSHHFAAHRPTLVPQHLSSSSQALQPHDPLATSPILGAFPGAPLGHERGGGGGGGNAGGPGSHHHPPPPPPSHQHHHGSSAVTSGTNSMASSVGSLGSTSPLMSSSYSSTSSTALPSIVPERQSLYRSKSGSSRQLGHYPNFMNSSPQTTPYHHQTYHSHHHAPYHHHGYPTTAAAAAAAASQQYHHHRQSWSSSSASNSHPHLPMGHQSANTSSSSVSSATQQPQQQQQQRQQQQQSAPQQLSPSTPPQHAQSEQQQLSGAPTPTPAEAHPTAKAEVAA</sequence>
<comment type="caution">
    <text evidence="3">The sequence shown here is derived from an EMBL/GenBank/DDBJ whole genome shotgun (WGS) entry which is preliminary data.</text>
</comment>
<evidence type="ECO:0000256" key="2">
    <source>
        <dbReference type="SAM" id="MobiDB-lite"/>
    </source>
</evidence>
<feature type="coiled-coil region" evidence="1">
    <location>
        <begin position="328"/>
        <end position="362"/>
    </location>
</feature>
<accession>A0A9P6QJ50</accession>
<dbReference type="EMBL" id="JAAAJB010000050">
    <property type="protein sequence ID" value="KAG0268453.1"/>
    <property type="molecule type" value="Genomic_DNA"/>
</dbReference>